<dbReference type="InterPro" id="IPR052048">
    <property type="entry name" value="ST_Response_Regulator"/>
</dbReference>
<evidence type="ECO:0000256" key="1">
    <source>
        <dbReference type="PROSITE-ProRule" id="PRU00169"/>
    </source>
</evidence>
<dbReference type="Gene3D" id="3.40.50.2300">
    <property type="match status" value="1"/>
</dbReference>
<evidence type="ECO:0000313" key="4">
    <source>
        <dbReference type="Proteomes" id="UP000703893"/>
    </source>
</evidence>
<sequence>MASILIADDSSFMRLMLREILTRMGHTIAGEACDGNEVLELYDVANPPDLVTMDITMPRMDGIEALRKLQNLHPPSRVIVCSAQGKDEIIRECLSSGARAFIVKPFQAEQVAQAIDRVLSSS</sequence>
<dbReference type="InterPro" id="IPR011006">
    <property type="entry name" value="CheY-like_superfamily"/>
</dbReference>
<dbReference type="PANTHER" id="PTHR43228">
    <property type="entry name" value="TWO-COMPONENT RESPONSE REGULATOR"/>
    <property type="match status" value="1"/>
</dbReference>
<dbReference type="SUPFAM" id="SSF52172">
    <property type="entry name" value="CheY-like"/>
    <property type="match status" value="1"/>
</dbReference>
<comment type="caution">
    <text evidence="3">The sequence shown here is derived from an EMBL/GenBank/DDBJ whole genome shotgun (WGS) entry which is preliminary data.</text>
</comment>
<dbReference type="SMART" id="SM00448">
    <property type="entry name" value="REC"/>
    <property type="match status" value="1"/>
</dbReference>
<evidence type="ECO:0000259" key="2">
    <source>
        <dbReference type="PROSITE" id="PS50110"/>
    </source>
</evidence>
<accession>A0A938BM46</accession>
<dbReference type="Proteomes" id="UP000703893">
    <property type="component" value="Unassembled WGS sequence"/>
</dbReference>
<dbReference type="PANTHER" id="PTHR43228:SF1">
    <property type="entry name" value="TWO-COMPONENT RESPONSE REGULATOR ARR22"/>
    <property type="match status" value="1"/>
</dbReference>
<dbReference type="InterPro" id="IPR001789">
    <property type="entry name" value="Sig_transdc_resp-reg_receiver"/>
</dbReference>
<organism evidence="3 4">
    <name type="scientific">Candidatus Tanganyikabacteria bacterium</name>
    <dbReference type="NCBI Taxonomy" id="2961651"/>
    <lineage>
        <taxon>Bacteria</taxon>
        <taxon>Bacillati</taxon>
        <taxon>Candidatus Sericytochromatia</taxon>
        <taxon>Candidatus Tanganyikabacteria</taxon>
    </lineage>
</organism>
<name>A0A938BM46_9BACT</name>
<dbReference type="AlphaFoldDB" id="A0A938BM46"/>
<dbReference type="Pfam" id="PF00072">
    <property type="entry name" value="Response_reg"/>
    <property type="match status" value="1"/>
</dbReference>
<protein>
    <submittedName>
        <fullName evidence="3">Response regulator</fullName>
    </submittedName>
</protein>
<reference evidence="3 4" key="1">
    <citation type="submission" date="2019-03" db="EMBL/GenBank/DDBJ databases">
        <title>Lake Tanganyika Metagenome-Assembled Genomes (MAGs).</title>
        <authorList>
            <person name="Tran P."/>
        </authorList>
    </citation>
    <scope>NUCLEOTIDE SEQUENCE [LARGE SCALE GENOMIC DNA]</scope>
    <source>
        <strain evidence="3">K_DeepCast_65m_m2_236</strain>
    </source>
</reference>
<proteinExistence type="predicted"/>
<feature type="modified residue" description="4-aspartylphosphate" evidence="1">
    <location>
        <position position="54"/>
    </location>
</feature>
<dbReference type="EMBL" id="VGJX01000074">
    <property type="protein sequence ID" value="MBM3273904.1"/>
    <property type="molecule type" value="Genomic_DNA"/>
</dbReference>
<keyword evidence="1" id="KW-0597">Phosphoprotein</keyword>
<dbReference type="GO" id="GO:0000160">
    <property type="term" value="P:phosphorelay signal transduction system"/>
    <property type="evidence" value="ECO:0007669"/>
    <property type="project" value="InterPro"/>
</dbReference>
<gene>
    <name evidence="3" type="ORF">FJZ00_02035</name>
</gene>
<dbReference type="PROSITE" id="PS50110">
    <property type="entry name" value="RESPONSE_REGULATORY"/>
    <property type="match status" value="1"/>
</dbReference>
<evidence type="ECO:0000313" key="3">
    <source>
        <dbReference type="EMBL" id="MBM3273904.1"/>
    </source>
</evidence>
<feature type="domain" description="Response regulatory" evidence="2">
    <location>
        <begin position="3"/>
        <end position="119"/>
    </location>
</feature>